<accession>A0A0G9KAH9</accession>
<comment type="caution">
    <text evidence="2">The sequence shown here is derived from an EMBL/GenBank/DDBJ whole genome shotgun (WGS) entry which is preliminary data.</text>
</comment>
<dbReference type="AlphaFoldDB" id="A0A0G9KAH9"/>
<protein>
    <submittedName>
        <fullName evidence="2">Uncharacterized protein</fullName>
    </submittedName>
</protein>
<proteinExistence type="predicted"/>
<feature type="signal peptide" evidence="1">
    <location>
        <begin position="1"/>
        <end position="17"/>
    </location>
</feature>
<dbReference type="RefSeq" id="WP_046995919.1">
    <property type="nucleotide sequence ID" value="NZ_JAIQ01000008.1"/>
</dbReference>
<sequence length="535" mass="58331">MYKFLLLLLLLIINSLADDKSQAKNSGNASGQAAIAKYGSKSKVNSNISIPLQSTGQMSSLDGSKTFNAKIESCAENNDGIRLVFIPQSNGLLNVQINQDLNAIGSYNYSVELNSIENICSGGFKSNNGKNYVYKFSTDTKKLFLVESAKSEMKGCFCITNSCNYGGYSQNTADKITGDIIGAIGSSGIANYQVGINRYDSTNKTYYLYVKNNTSCKDSNLGNNYTNTNPTSYYSSQSIPPIDLSDVAIKDQNKTDSLYYVTNNQNSTVINTLNGGSNHNITVKNIIPCTIIKSPYLDNDGTIKIEEKSSCTDVNSCILEREEICDNSGRNCINKIVNRVATSLTIPLQCQIFNSEYQVCANGNNIIAVANNGSGSSSIYNQNGSSYFYTKRYYDCGTQTISHDASKTNNTLDSVNKSGSKINYQDFEGKSQNIELGEFENCQIRYCRVKINSKHTQVYTDGTSNSSTKDGVSTIEYEFKQCTQLANSSYTCPLESGQTMVENCSCNLSMNAAGMAIGYASAVEDAVKDFTCSTN</sequence>
<evidence type="ECO:0000313" key="2">
    <source>
        <dbReference type="EMBL" id="KLE02745.1"/>
    </source>
</evidence>
<evidence type="ECO:0000313" key="3">
    <source>
        <dbReference type="Proteomes" id="UP000035514"/>
    </source>
</evidence>
<dbReference type="PATRIC" id="fig|1447256.3.peg.12"/>
<dbReference type="Proteomes" id="UP000035514">
    <property type="component" value="Unassembled WGS sequence"/>
</dbReference>
<organism evidence="2 3">
    <name type="scientific">Aliarcobacter butzleri L348</name>
    <dbReference type="NCBI Taxonomy" id="1447256"/>
    <lineage>
        <taxon>Bacteria</taxon>
        <taxon>Pseudomonadati</taxon>
        <taxon>Campylobacterota</taxon>
        <taxon>Epsilonproteobacteria</taxon>
        <taxon>Campylobacterales</taxon>
        <taxon>Arcobacteraceae</taxon>
        <taxon>Aliarcobacter</taxon>
    </lineage>
</organism>
<name>A0A0G9KAH9_9BACT</name>
<gene>
    <name evidence="2" type="ORF">AA20_00070</name>
</gene>
<dbReference type="EMBL" id="JAIQ01000008">
    <property type="protein sequence ID" value="KLE02745.1"/>
    <property type="molecule type" value="Genomic_DNA"/>
</dbReference>
<feature type="chain" id="PRO_5002578827" evidence="1">
    <location>
        <begin position="18"/>
        <end position="535"/>
    </location>
</feature>
<reference evidence="2 3" key="1">
    <citation type="submission" date="2014-01" db="EMBL/GenBank/DDBJ databases">
        <title>Development of a Comparative Genomic Fingerprinting Assay for High Resolution Genotyping of Arcobacter butzleri.</title>
        <authorList>
            <person name="Webb A.L."/>
            <person name="Inglis G.D."/>
            <person name="Kruczkiewicz P."/>
            <person name="Selinger L.B."/>
            <person name="Taboada E.N."/>
        </authorList>
    </citation>
    <scope>NUCLEOTIDE SEQUENCE [LARGE SCALE GENOMIC DNA]</scope>
    <source>
        <strain evidence="2 3">L348</strain>
    </source>
</reference>
<keyword evidence="1" id="KW-0732">Signal</keyword>
<evidence type="ECO:0000256" key="1">
    <source>
        <dbReference type="SAM" id="SignalP"/>
    </source>
</evidence>